<dbReference type="Proteomes" id="UP000035681">
    <property type="component" value="Unplaced"/>
</dbReference>
<keyword evidence="1" id="KW-1185">Reference proteome</keyword>
<dbReference type="WBParaSite" id="TCONS_00012719.p1">
    <property type="protein sequence ID" value="TCONS_00012719.p1"/>
    <property type="gene ID" value="XLOC_008385"/>
</dbReference>
<evidence type="ECO:0000313" key="1">
    <source>
        <dbReference type="Proteomes" id="UP000035681"/>
    </source>
</evidence>
<organism evidence="2">
    <name type="scientific">Strongyloides stercoralis</name>
    <name type="common">Threadworm</name>
    <dbReference type="NCBI Taxonomy" id="6248"/>
    <lineage>
        <taxon>Eukaryota</taxon>
        <taxon>Metazoa</taxon>
        <taxon>Ecdysozoa</taxon>
        <taxon>Nematoda</taxon>
        <taxon>Chromadorea</taxon>
        <taxon>Rhabditida</taxon>
        <taxon>Tylenchina</taxon>
        <taxon>Panagrolaimomorpha</taxon>
        <taxon>Strongyloidoidea</taxon>
        <taxon>Strongyloididae</taxon>
        <taxon>Strongyloides</taxon>
    </lineage>
</organism>
<accession>A0A913I9S3</accession>
<reference evidence="2" key="1">
    <citation type="submission" date="2022-10" db="UniProtKB">
        <authorList>
            <consortium name="WormBaseParasite"/>
        </authorList>
    </citation>
    <scope>IDENTIFICATION</scope>
</reference>
<sequence>MEAPPSVEQVFCTSLIPTYTGNEVRKINELQKNSFEIPTIKKPSNYPVLLKGNDLLKHSDSDQNNQFNQFSNVQQCTYKYINDTLISNNNFINETKKDNFENNSNQVEVFNPNKNNNQVIASINPKSSNQLKNNDNNSQYKLEFIVKNDKYQFVKLEHVMLNNYDVSIKIIEVPTTKSSKNKGIDNCVNISKKIEIEPSLTMNIENGNITIIPDGGYTISSEISMKTMSPVSNSVMNKEFSQIISLKPNNSKKQRTGQNNFFTKSTDNVSNESNIYPSSRNHFKNQCYLQPKKCKFNEVSLSPKYINESSSTINKKRKGKILKSDKMPSKDVKKIVTTKSIQSLQKNPTTPVIKYSCSPQTNSSIKSRNLNNSSSIRFRPIPEKFLKPYSSI</sequence>
<dbReference type="WBParaSite" id="SSTP_0001224600.1">
    <property type="protein sequence ID" value="SSTP_0001224600.1"/>
    <property type="gene ID" value="SSTP_0001224600"/>
</dbReference>
<evidence type="ECO:0000313" key="3">
    <source>
        <dbReference type="WBParaSite" id="TCONS_00012719.p1"/>
    </source>
</evidence>
<protein>
    <submittedName>
        <fullName evidence="2 3">Uncharacterized protein</fullName>
    </submittedName>
</protein>
<name>A0A913I9S3_STRER</name>
<proteinExistence type="predicted"/>
<dbReference type="AlphaFoldDB" id="A0A913I9S3"/>
<evidence type="ECO:0000313" key="2">
    <source>
        <dbReference type="WBParaSite" id="SSTP_0001224600.1"/>
    </source>
</evidence>